<evidence type="ECO:0000256" key="6">
    <source>
        <dbReference type="SAM" id="MobiDB-lite"/>
    </source>
</evidence>
<dbReference type="OrthoDB" id="1305878at2759"/>
<dbReference type="CDD" id="cd16525">
    <property type="entry name" value="RING-HC_PCGF"/>
    <property type="match status" value="1"/>
</dbReference>
<dbReference type="Pfam" id="PF22099">
    <property type="entry name" value="MRS2-like"/>
    <property type="match status" value="1"/>
</dbReference>
<accession>A0A834M059</accession>
<feature type="region of interest" description="Disordered" evidence="6">
    <location>
        <begin position="862"/>
        <end position="928"/>
    </location>
</feature>
<comment type="similarity">
    <text evidence="1">Belongs to the CorA metal ion transporter (MIT) (TC 1.A.35.5) family.</text>
</comment>
<dbReference type="GO" id="GO:0015095">
    <property type="term" value="F:magnesium ion transmembrane transporter activity"/>
    <property type="evidence" value="ECO:0007669"/>
    <property type="project" value="UniProtKB-ARBA"/>
</dbReference>
<evidence type="ECO:0000256" key="3">
    <source>
        <dbReference type="ARBA" id="ARBA00022771"/>
    </source>
</evidence>
<dbReference type="InterPro" id="IPR039204">
    <property type="entry name" value="MRS2-like"/>
</dbReference>
<dbReference type="AlphaFoldDB" id="A0A834M059"/>
<dbReference type="Gene3D" id="2.40.128.330">
    <property type="match status" value="1"/>
</dbReference>
<dbReference type="InterPro" id="IPR001841">
    <property type="entry name" value="Znf_RING"/>
</dbReference>
<dbReference type="InterPro" id="IPR013083">
    <property type="entry name" value="Znf_RING/FYVE/PHD"/>
</dbReference>
<dbReference type="Pfam" id="PF13923">
    <property type="entry name" value="zf-C3HC4_2"/>
    <property type="match status" value="1"/>
</dbReference>
<dbReference type="PROSITE" id="PS50089">
    <property type="entry name" value="ZF_RING_2"/>
    <property type="match status" value="1"/>
</dbReference>
<dbReference type="SMART" id="SM00184">
    <property type="entry name" value="RING"/>
    <property type="match status" value="1"/>
</dbReference>
<keyword evidence="4" id="KW-0862">Zinc</keyword>
<organism evidence="8 9">
    <name type="scientific">Rhododendron simsii</name>
    <name type="common">Sims's rhododendron</name>
    <dbReference type="NCBI Taxonomy" id="118357"/>
    <lineage>
        <taxon>Eukaryota</taxon>
        <taxon>Viridiplantae</taxon>
        <taxon>Streptophyta</taxon>
        <taxon>Embryophyta</taxon>
        <taxon>Tracheophyta</taxon>
        <taxon>Spermatophyta</taxon>
        <taxon>Magnoliopsida</taxon>
        <taxon>eudicotyledons</taxon>
        <taxon>Gunneridae</taxon>
        <taxon>Pentapetalae</taxon>
        <taxon>asterids</taxon>
        <taxon>Ericales</taxon>
        <taxon>Ericaceae</taxon>
        <taxon>Ericoideae</taxon>
        <taxon>Rhodoreae</taxon>
        <taxon>Rhododendron</taxon>
    </lineage>
</organism>
<evidence type="ECO:0000259" key="7">
    <source>
        <dbReference type="PROSITE" id="PS50089"/>
    </source>
</evidence>
<evidence type="ECO:0000256" key="1">
    <source>
        <dbReference type="ARBA" id="ARBA00007535"/>
    </source>
</evidence>
<dbReference type="Gene3D" id="1.20.58.340">
    <property type="entry name" value="Magnesium transport protein CorA, transmembrane region"/>
    <property type="match status" value="3"/>
</dbReference>
<proteinExistence type="inferred from homology"/>
<feature type="compositionally biased region" description="Basic and acidic residues" evidence="6">
    <location>
        <begin position="779"/>
        <end position="788"/>
    </location>
</feature>
<keyword evidence="3 5" id="KW-0863">Zinc-finger</keyword>
<feature type="region of interest" description="Disordered" evidence="6">
    <location>
        <begin position="738"/>
        <end position="839"/>
    </location>
</feature>
<evidence type="ECO:0000256" key="2">
    <source>
        <dbReference type="ARBA" id="ARBA00022723"/>
    </source>
</evidence>
<evidence type="ECO:0000256" key="5">
    <source>
        <dbReference type="PROSITE-ProRule" id="PRU00175"/>
    </source>
</evidence>
<dbReference type="GO" id="GO:0004842">
    <property type="term" value="F:ubiquitin-protein transferase activity"/>
    <property type="evidence" value="ECO:0007669"/>
    <property type="project" value="InterPro"/>
</dbReference>
<dbReference type="FunFam" id="2.40.128.330:FF:000001">
    <property type="entry name" value="Magnesium transporter MRS2-1"/>
    <property type="match status" value="1"/>
</dbReference>
<comment type="caution">
    <text evidence="8">The sequence shown here is derived from an EMBL/GenBank/DDBJ whole genome shotgun (WGS) entry which is preliminary data.</text>
</comment>
<sequence>MGREGFIVPMETQASLKKKTAVSWRWMLMDESGEGTVLDLDKYDIMRRVPIHARDLRILDPMLSYPSIILGRERAIVLNLEHIKAIITSEEVLLRDPLDDNVIPVVEELQRRLPPVNAVCEGEVEDEENHGAKEDVESGEQESPFEFRALEVALEGICSFLDARTRELETAAYPALDELTSKVRDELEQLLDDDDDMADLYLSRKSVKASSPNSGSSIPDWVPPSPTIGSNSKISRISRASLTTINGHNDVEELEMLLEAYFVQIEGTLNKLSTLREYIDDTEDYINIQLELFLSSGTVCLSIYSLVAAIFGMNIPYTWKEGHGYVFKWSFGVGVIWVVLGTGDADAKFTCVAWSFCSFCTLGGERLVREGELASCWMGAHEMLKHVDQIAWGADEKNGCYDSYNCENISKSEIEVRQFKHFVNQVLSLRDNSISVFGLHSWSDDRSDHSVVDNMICCAISHNVEQLILHAHCRVLLKDPLDDHVIPIVEELRRRLPPVNAVCEGQVEDEENHGAKDDVESGEQEFPFEFRALEVALEGICSFLDARTRELEIAAYPVLDELTSKASSPNSGSSIPDWVPPSPTISSNSKISRISRASLTTINGHNDVEELEMLLEVEGTLNKLTTGGGEMSNQVVKIRRETIAACMTCPLCNKLFRDATTISECLHTFCRKCIHKKISDEELECCPVCDVDLGSVPLDKLRPDHNLQDVRARIFPFKKRKVEAPEVTPSVTLPVRRKERSLSSLVVSTPRVSSQNAMTGRRSKAVARKTSALRGSRFPIEKPVKKEEDSEEDRAESSSSRETQNRLTQNIRQNSSNAETSSRLEPEKGAENGAETREGKVDLWRPLNFLVEVANRSKSLKYNTSQGSASKSEPQHTSNNSEVHIRKTKVKEHGTKSKVHEEKDITDPVSPDSVKPKKLRRIRPKKATTSGELGISPQAVLDAACAKGERRIGPIWFSLVASEDQEGHSPLPQISASYLRINWLELNSFQEYFKYPMKLIVTVHWDGNVPVSFIQKYLKRKLDLTCEDEVEIKCFGQSVVPTLHLNNLVDLWLQSASTSERVPASIGSSAKDFVMVLAYARKAIPS</sequence>
<dbReference type="SUPFAM" id="SSF57850">
    <property type="entry name" value="RING/U-box"/>
    <property type="match status" value="1"/>
</dbReference>
<evidence type="ECO:0000313" key="8">
    <source>
        <dbReference type="EMBL" id="KAF7154469.1"/>
    </source>
</evidence>
<feature type="compositionally biased region" description="Basic and acidic residues" evidence="6">
    <location>
        <begin position="822"/>
        <end position="839"/>
    </location>
</feature>
<feature type="domain" description="RING-type" evidence="7">
    <location>
        <begin position="649"/>
        <end position="690"/>
    </location>
</feature>
<reference evidence="8" key="1">
    <citation type="submission" date="2019-11" db="EMBL/GenBank/DDBJ databases">
        <authorList>
            <person name="Liu Y."/>
            <person name="Hou J."/>
            <person name="Li T.-Q."/>
            <person name="Guan C.-H."/>
            <person name="Wu X."/>
            <person name="Wu H.-Z."/>
            <person name="Ling F."/>
            <person name="Zhang R."/>
            <person name="Shi X.-G."/>
            <person name="Ren J.-P."/>
            <person name="Chen E.-F."/>
            <person name="Sun J.-M."/>
        </authorList>
    </citation>
    <scope>NUCLEOTIDE SEQUENCE</scope>
    <source>
        <strain evidence="8">Adult_tree_wgs_1</strain>
        <tissue evidence="8">Leaves</tissue>
    </source>
</reference>
<dbReference type="GO" id="GO:0008270">
    <property type="term" value="F:zinc ion binding"/>
    <property type="evidence" value="ECO:0007669"/>
    <property type="project" value="UniProtKB-KW"/>
</dbReference>
<dbReference type="InterPro" id="IPR017907">
    <property type="entry name" value="Znf_RING_CS"/>
</dbReference>
<protein>
    <recommendedName>
        <fullName evidence="7">RING-type domain-containing protein</fullName>
    </recommendedName>
</protein>
<dbReference type="PROSITE" id="PS00518">
    <property type="entry name" value="ZF_RING_1"/>
    <property type="match status" value="1"/>
</dbReference>
<evidence type="ECO:0000313" key="9">
    <source>
        <dbReference type="Proteomes" id="UP000626092"/>
    </source>
</evidence>
<dbReference type="Gene3D" id="3.30.40.10">
    <property type="entry name" value="Zinc/RING finger domain, C3HC4 (zinc finger)"/>
    <property type="match status" value="1"/>
</dbReference>
<name>A0A834M059_RHOSS</name>
<evidence type="ECO:0000256" key="4">
    <source>
        <dbReference type="ARBA" id="ARBA00022833"/>
    </source>
</evidence>
<dbReference type="CDD" id="cd12823">
    <property type="entry name" value="Mrs2_Mfm1p-like"/>
    <property type="match status" value="1"/>
</dbReference>
<feature type="compositionally biased region" description="Polar residues" evidence="6">
    <location>
        <begin position="805"/>
        <end position="821"/>
    </location>
</feature>
<dbReference type="PANTHER" id="PTHR46293:SF1">
    <property type="entry name" value="OS03G0632800 PROTEIN"/>
    <property type="match status" value="1"/>
</dbReference>
<dbReference type="PANTHER" id="PTHR46293">
    <property type="entry name" value="E3 UBIQUITIN PROTEIN LIGASE DRIP1"/>
    <property type="match status" value="1"/>
</dbReference>
<keyword evidence="9" id="KW-1185">Reference proteome</keyword>
<dbReference type="InterPro" id="IPR044807">
    <property type="entry name" value="DRIP1-like"/>
</dbReference>
<gene>
    <name evidence="8" type="ORF">RHSIM_Rhsim01G0269000</name>
</gene>
<keyword evidence="2" id="KW-0479">Metal-binding</keyword>
<feature type="compositionally biased region" description="Basic and acidic residues" evidence="6">
    <location>
        <begin position="891"/>
        <end position="906"/>
    </location>
</feature>
<feature type="compositionally biased region" description="Polar residues" evidence="6">
    <location>
        <begin position="742"/>
        <end position="758"/>
    </location>
</feature>
<feature type="compositionally biased region" description="Polar residues" evidence="6">
    <location>
        <begin position="862"/>
        <end position="882"/>
    </location>
</feature>
<dbReference type="Proteomes" id="UP000626092">
    <property type="component" value="Unassembled WGS sequence"/>
</dbReference>
<dbReference type="EMBL" id="WJXA01000001">
    <property type="protein sequence ID" value="KAF7154469.1"/>
    <property type="molecule type" value="Genomic_DNA"/>
</dbReference>
<feature type="compositionally biased region" description="Basic residues" evidence="6">
    <location>
        <begin position="916"/>
        <end position="926"/>
    </location>
</feature>